<dbReference type="EC" id="2.3.2.27" evidence="2"/>
<dbReference type="InterPro" id="IPR001841">
    <property type="entry name" value="Znf_RING"/>
</dbReference>
<dbReference type="PROSITE" id="PS50089">
    <property type="entry name" value="ZF_RING_2"/>
    <property type="match status" value="1"/>
</dbReference>
<feature type="compositionally biased region" description="Polar residues" evidence="9">
    <location>
        <begin position="250"/>
        <end position="264"/>
    </location>
</feature>
<feature type="compositionally biased region" description="Polar residues" evidence="9">
    <location>
        <begin position="386"/>
        <end position="397"/>
    </location>
</feature>
<dbReference type="GO" id="GO:0008270">
    <property type="term" value="F:zinc ion binding"/>
    <property type="evidence" value="ECO:0007669"/>
    <property type="project" value="UniProtKB-KW"/>
</dbReference>
<evidence type="ECO:0000313" key="12">
    <source>
        <dbReference type="Proteomes" id="UP000283530"/>
    </source>
</evidence>
<dbReference type="InterPro" id="IPR013083">
    <property type="entry name" value="Znf_RING/FYVE/PHD"/>
</dbReference>
<evidence type="ECO:0000256" key="3">
    <source>
        <dbReference type="ARBA" id="ARBA00022679"/>
    </source>
</evidence>
<evidence type="ECO:0000256" key="9">
    <source>
        <dbReference type="SAM" id="MobiDB-lite"/>
    </source>
</evidence>
<feature type="compositionally biased region" description="Polar residues" evidence="9">
    <location>
        <begin position="196"/>
        <end position="213"/>
    </location>
</feature>
<evidence type="ECO:0000256" key="5">
    <source>
        <dbReference type="ARBA" id="ARBA00022771"/>
    </source>
</evidence>
<keyword evidence="5 8" id="KW-0863">Zinc-finger</keyword>
<accession>A0A3S4PVK3</accession>
<feature type="compositionally biased region" description="Low complexity" evidence="9">
    <location>
        <begin position="265"/>
        <end position="280"/>
    </location>
</feature>
<dbReference type="OrthoDB" id="8062037at2759"/>
<keyword evidence="3" id="KW-0808">Transferase</keyword>
<feature type="compositionally biased region" description="Low complexity" evidence="9">
    <location>
        <begin position="352"/>
        <end position="366"/>
    </location>
</feature>
<feature type="domain" description="RING-type" evidence="10">
    <location>
        <begin position="20"/>
        <end position="60"/>
    </location>
</feature>
<dbReference type="PANTHER" id="PTHR46463">
    <property type="entry name" value="ZINC FINGER, RING/FYVE/PHD-TYPE"/>
    <property type="match status" value="1"/>
</dbReference>
<reference evidence="11 12" key="1">
    <citation type="journal article" date="2019" name="Nat. Plants">
        <title>Stout camphor tree genome fills gaps in understanding of flowering plant genome evolution.</title>
        <authorList>
            <person name="Chaw S.M."/>
            <person name="Liu Y.C."/>
            <person name="Wu Y.W."/>
            <person name="Wang H.Y."/>
            <person name="Lin C.I."/>
            <person name="Wu C.S."/>
            <person name="Ke H.M."/>
            <person name="Chang L.Y."/>
            <person name="Hsu C.Y."/>
            <person name="Yang H.T."/>
            <person name="Sudianto E."/>
            <person name="Hsu M.H."/>
            <person name="Wu K.P."/>
            <person name="Wang L.N."/>
            <person name="Leebens-Mack J.H."/>
            <person name="Tsai I.J."/>
        </authorList>
    </citation>
    <scope>NUCLEOTIDE SEQUENCE [LARGE SCALE GENOMIC DNA]</scope>
    <source>
        <strain evidence="12">cv. Chaw 1501</strain>
        <tissue evidence="11">Young leaves</tissue>
    </source>
</reference>
<evidence type="ECO:0000256" key="1">
    <source>
        <dbReference type="ARBA" id="ARBA00000900"/>
    </source>
</evidence>
<organism evidence="11 12">
    <name type="scientific">Cinnamomum micranthum f. kanehirae</name>
    <dbReference type="NCBI Taxonomy" id="337451"/>
    <lineage>
        <taxon>Eukaryota</taxon>
        <taxon>Viridiplantae</taxon>
        <taxon>Streptophyta</taxon>
        <taxon>Embryophyta</taxon>
        <taxon>Tracheophyta</taxon>
        <taxon>Spermatophyta</taxon>
        <taxon>Magnoliopsida</taxon>
        <taxon>Magnoliidae</taxon>
        <taxon>Laurales</taxon>
        <taxon>Lauraceae</taxon>
        <taxon>Cinnamomum</taxon>
    </lineage>
</organism>
<proteinExistence type="predicted"/>
<feature type="region of interest" description="Disordered" evidence="9">
    <location>
        <begin position="350"/>
        <end position="413"/>
    </location>
</feature>
<protein>
    <recommendedName>
        <fullName evidence="2">RING-type E3 ubiquitin transferase</fullName>
        <ecNumber evidence="2">2.3.2.27</ecNumber>
    </recommendedName>
</protein>
<keyword evidence="6" id="KW-0833">Ubl conjugation pathway</keyword>
<dbReference type="Proteomes" id="UP000283530">
    <property type="component" value="Unassembled WGS sequence"/>
</dbReference>
<feature type="region of interest" description="Disordered" evidence="9">
    <location>
        <begin position="196"/>
        <end position="216"/>
    </location>
</feature>
<keyword evidence="12" id="KW-1185">Reference proteome</keyword>
<dbReference type="GO" id="GO:0061630">
    <property type="term" value="F:ubiquitin protein ligase activity"/>
    <property type="evidence" value="ECO:0007669"/>
    <property type="project" value="UniProtKB-EC"/>
</dbReference>
<comment type="caution">
    <text evidence="11">The sequence shown here is derived from an EMBL/GenBank/DDBJ whole genome shotgun (WGS) entry which is preliminary data.</text>
</comment>
<name>A0A3S4PVK3_9MAGN</name>
<dbReference type="AlphaFoldDB" id="A0A3S4PVK3"/>
<evidence type="ECO:0000256" key="8">
    <source>
        <dbReference type="PROSITE-ProRule" id="PRU00175"/>
    </source>
</evidence>
<keyword evidence="4" id="KW-0479">Metal-binding</keyword>
<sequence length="422" mass="46040">MENFALPAVNPISDAADDGCSICLEHFSADDPATVTNCKHEYHLQCILDWSQRSKECPICWQLLALKDPESQELLAAVEIEKNSRSRRISSNSSTFRRIPPEDFEFHNVGCKQSLHWKLNLFSGFLLGLFFMLKIENFRFLLFADESDLDERIVQHLAAAAISRAHHLRRRERHRSSGLAQSQSLVFAAPSNASDVEQVQETSPSVGQDTGTSVLPEAKDDAPTVVLSPATVEQRRASFPIFPASMSSDVVDNTPTPLTSRITASQTPPVSPRTSRPSELLSFSESLKSKLSAASSRYKESISKSTRGFKEKLLARNTSVKELSKEVQREVTAGIAGVARMMERLDPTSKRVGGFTSVSSGTVGTSESFPGGERVPENLIIPNKTGRGTAQATSSNLPIHASGPLSSSREGFVGVAHVQDSL</sequence>
<dbReference type="SUPFAM" id="SSF57850">
    <property type="entry name" value="RING/U-box"/>
    <property type="match status" value="1"/>
</dbReference>
<dbReference type="Gene3D" id="3.30.40.10">
    <property type="entry name" value="Zinc/RING finger domain, C3HC4 (zinc finger)"/>
    <property type="match status" value="1"/>
</dbReference>
<dbReference type="EMBL" id="QPKB01000011">
    <property type="protein sequence ID" value="RWR95377.1"/>
    <property type="molecule type" value="Genomic_DNA"/>
</dbReference>
<keyword evidence="7" id="KW-0862">Zinc</keyword>
<evidence type="ECO:0000256" key="7">
    <source>
        <dbReference type="ARBA" id="ARBA00022833"/>
    </source>
</evidence>
<evidence type="ECO:0000259" key="10">
    <source>
        <dbReference type="PROSITE" id="PS50089"/>
    </source>
</evidence>
<dbReference type="STRING" id="337451.A0A3S4PVK3"/>
<evidence type="ECO:0000256" key="2">
    <source>
        <dbReference type="ARBA" id="ARBA00012483"/>
    </source>
</evidence>
<dbReference type="Pfam" id="PF13639">
    <property type="entry name" value="zf-RING_2"/>
    <property type="match status" value="1"/>
</dbReference>
<comment type="catalytic activity">
    <reaction evidence="1">
        <text>S-ubiquitinyl-[E2 ubiquitin-conjugating enzyme]-L-cysteine + [acceptor protein]-L-lysine = [E2 ubiquitin-conjugating enzyme]-L-cysteine + N(6)-ubiquitinyl-[acceptor protein]-L-lysine.</text>
        <dbReference type="EC" id="2.3.2.27"/>
    </reaction>
</comment>
<dbReference type="PANTHER" id="PTHR46463:SF16">
    <property type="entry name" value="E3 UBIQUITIN-PROTEIN LIGASE RHF1A"/>
    <property type="match status" value="1"/>
</dbReference>
<feature type="region of interest" description="Disordered" evidence="9">
    <location>
        <begin position="250"/>
        <end position="280"/>
    </location>
</feature>
<gene>
    <name evidence="11" type="ORF">CKAN_02471600</name>
</gene>
<evidence type="ECO:0000313" key="11">
    <source>
        <dbReference type="EMBL" id="RWR95377.1"/>
    </source>
</evidence>
<dbReference type="SMART" id="SM00184">
    <property type="entry name" value="RING"/>
    <property type="match status" value="1"/>
</dbReference>
<evidence type="ECO:0000256" key="4">
    <source>
        <dbReference type="ARBA" id="ARBA00022723"/>
    </source>
</evidence>
<evidence type="ECO:0000256" key="6">
    <source>
        <dbReference type="ARBA" id="ARBA00022786"/>
    </source>
</evidence>